<evidence type="ECO:0000313" key="1">
    <source>
        <dbReference type="EMBL" id="WVZ25099.1"/>
    </source>
</evidence>
<dbReference type="AlphaFoldDB" id="A0AAQ3SEC6"/>
<dbReference type="EMBL" id="CP144700">
    <property type="protein sequence ID" value="WVZ25099.1"/>
    <property type="molecule type" value="Genomic_DNA"/>
</dbReference>
<gene>
    <name evidence="1" type="ORF">V8G54_003643</name>
</gene>
<name>A0AAQ3SEC6_VIGMU</name>
<dbReference type="Proteomes" id="UP001374535">
    <property type="component" value="Chromosome 1"/>
</dbReference>
<reference evidence="1 2" key="1">
    <citation type="journal article" date="2023" name="Life. Sci Alliance">
        <title>Evolutionary insights into 3D genome organization and epigenetic landscape of Vigna mungo.</title>
        <authorList>
            <person name="Junaid A."/>
            <person name="Singh B."/>
            <person name="Bhatia S."/>
        </authorList>
    </citation>
    <scope>NUCLEOTIDE SEQUENCE [LARGE SCALE GENOMIC DNA]</scope>
    <source>
        <strain evidence="1">Urdbean</strain>
    </source>
</reference>
<keyword evidence="2" id="KW-1185">Reference proteome</keyword>
<accession>A0AAQ3SEC6</accession>
<sequence length="119" mass="13797">MGQNLLLLSESFICNIIQVEQQGGIRGQFHVPLPPSCHQHHRNLRQGTPHQFLEAVPPCTRQEHRKCHQNSTHTYPITPIPPYVILNVHQNGNCCQSPQTYEEHEPVEEFYHLIFLPFV</sequence>
<evidence type="ECO:0000313" key="2">
    <source>
        <dbReference type="Proteomes" id="UP001374535"/>
    </source>
</evidence>
<organism evidence="1 2">
    <name type="scientific">Vigna mungo</name>
    <name type="common">Black gram</name>
    <name type="synonym">Phaseolus mungo</name>
    <dbReference type="NCBI Taxonomy" id="3915"/>
    <lineage>
        <taxon>Eukaryota</taxon>
        <taxon>Viridiplantae</taxon>
        <taxon>Streptophyta</taxon>
        <taxon>Embryophyta</taxon>
        <taxon>Tracheophyta</taxon>
        <taxon>Spermatophyta</taxon>
        <taxon>Magnoliopsida</taxon>
        <taxon>eudicotyledons</taxon>
        <taxon>Gunneridae</taxon>
        <taxon>Pentapetalae</taxon>
        <taxon>rosids</taxon>
        <taxon>fabids</taxon>
        <taxon>Fabales</taxon>
        <taxon>Fabaceae</taxon>
        <taxon>Papilionoideae</taxon>
        <taxon>50 kb inversion clade</taxon>
        <taxon>NPAAA clade</taxon>
        <taxon>indigoferoid/millettioid clade</taxon>
        <taxon>Phaseoleae</taxon>
        <taxon>Vigna</taxon>
    </lineage>
</organism>
<protein>
    <submittedName>
        <fullName evidence="1">Uncharacterized protein</fullName>
    </submittedName>
</protein>
<proteinExistence type="predicted"/>